<dbReference type="PANTHER" id="PTHR33345">
    <property type="entry name" value="ADAPTER PROTEIN, PUTATIVE-RELATED"/>
    <property type="match status" value="1"/>
</dbReference>
<dbReference type="InterPro" id="IPR055508">
    <property type="entry name" value="DUF7081"/>
</dbReference>
<keyword evidence="2" id="KW-0479">Metal-binding</keyword>
<keyword evidence="5" id="KW-0539">Nucleus</keyword>
<feature type="domain" description="DUF7615" evidence="8">
    <location>
        <begin position="418"/>
        <end position="522"/>
    </location>
</feature>
<evidence type="ECO:0000256" key="5">
    <source>
        <dbReference type="ARBA" id="ARBA00023242"/>
    </source>
</evidence>
<evidence type="ECO:0000259" key="6">
    <source>
        <dbReference type="Pfam" id="PF07227"/>
    </source>
</evidence>
<gene>
    <name evidence="9" type="ORF">SADUNF_Sadunf10G0053800</name>
</gene>
<proteinExistence type="predicted"/>
<reference evidence="9 10" key="1">
    <citation type="submission" date="2020-10" db="EMBL/GenBank/DDBJ databases">
        <title>Plant Genome Project.</title>
        <authorList>
            <person name="Zhang R.-G."/>
        </authorList>
    </citation>
    <scope>NUCLEOTIDE SEQUENCE [LARGE SCALE GENOMIC DNA]</scope>
    <source>
        <strain evidence="9">FAFU-HL-1</strain>
        <tissue evidence="9">Leaf</tissue>
    </source>
</reference>
<organism evidence="9 10">
    <name type="scientific">Salix dunnii</name>
    <dbReference type="NCBI Taxonomy" id="1413687"/>
    <lineage>
        <taxon>Eukaryota</taxon>
        <taxon>Viridiplantae</taxon>
        <taxon>Streptophyta</taxon>
        <taxon>Embryophyta</taxon>
        <taxon>Tracheophyta</taxon>
        <taxon>Spermatophyta</taxon>
        <taxon>Magnoliopsida</taxon>
        <taxon>eudicotyledons</taxon>
        <taxon>Gunneridae</taxon>
        <taxon>Pentapetalae</taxon>
        <taxon>rosids</taxon>
        <taxon>fabids</taxon>
        <taxon>Malpighiales</taxon>
        <taxon>Salicaceae</taxon>
        <taxon>Saliceae</taxon>
        <taxon>Salix</taxon>
    </lineage>
</organism>
<dbReference type="EMBL" id="JADGMS010000010">
    <property type="protein sequence ID" value="KAF9673723.1"/>
    <property type="molecule type" value="Genomic_DNA"/>
</dbReference>
<evidence type="ECO:0000256" key="1">
    <source>
        <dbReference type="ARBA" id="ARBA00004123"/>
    </source>
</evidence>
<dbReference type="Pfam" id="PF07227">
    <property type="entry name" value="PHD_Oberon"/>
    <property type="match status" value="1"/>
</dbReference>
<evidence type="ECO:0000256" key="2">
    <source>
        <dbReference type="ARBA" id="ARBA00022723"/>
    </source>
</evidence>
<dbReference type="Pfam" id="PF24590">
    <property type="entry name" value="DUF7615"/>
    <property type="match status" value="1"/>
</dbReference>
<dbReference type="AlphaFoldDB" id="A0A835JNW2"/>
<dbReference type="PANTHER" id="PTHR33345:SF6">
    <property type="entry name" value="OS03G0747200 PROTEIN"/>
    <property type="match status" value="1"/>
</dbReference>
<dbReference type="InterPro" id="IPR056034">
    <property type="entry name" value="DUF7615"/>
</dbReference>
<evidence type="ECO:0000256" key="4">
    <source>
        <dbReference type="ARBA" id="ARBA00022833"/>
    </source>
</evidence>
<comment type="caution">
    <text evidence="9">The sequence shown here is derived from an EMBL/GenBank/DDBJ whole genome shotgun (WGS) entry which is preliminary data.</text>
</comment>
<keyword evidence="3" id="KW-0863">Zinc-finger</keyword>
<evidence type="ECO:0000313" key="9">
    <source>
        <dbReference type="EMBL" id="KAF9673723.1"/>
    </source>
</evidence>
<evidence type="ECO:0000313" key="10">
    <source>
        <dbReference type="Proteomes" id="UP000657918"/>
    </source>
</evidence>
<evidence type="ECO:0000256" key="3">
    <source>
        <dbReference type="ARBA" id="ARBA00022771"/>
    </source>
</evidence>
<evidence type="ECO:0008006" key="11">
    <source>
        <dbReference type="Google" id="ProtNLM"/>
    </source>
</evidence>
<dbReference type="OrthoDB" id="1852608at2759"/>
<sequence>MELMEIDKESNRSTPRARENILNLRPVAPDECGEGLPYAPEDWPNPGDTWTWRVGRRVAITGHYLDRYLYLPIRLCHLENTTRKKHGFASKLSVERYIRSAFPNADVGKFFASFSWKIPSKQSSINVFEIGNVEGHFFFPVASEETAELFLSDSQHDSTGCKAGNKMCTSLGLQTENQPIASMSCDICCSEPRFCGYCCCILCCKTISSKHGGYSYIKCEAIAREGHICGHVAHMNCALRTYMAGTVGGSIGLNAEYYCRRCDARTDLVPHVTRLLRTCETVDSQDEIEKILNLGFCILRGSLRADAKELLKRIEAAITKVKLVLSRQANLWLLCFLENLILSLFGVAITISSMTVWYWHQLKCGTILENIWKVEGEVSAILPAVSPNGNAMLEVSNHQEILDYRRSSPDVSMSSDTQTETLKLEDEINQVLQALQVSQEAEYKIAEERLYAQKKYLQNLYQQLGKERSELARCTQKTNPDDLLSAVLSRVDQIKREVTKLKDMEEVANGFGRTSKDILKEHFGLEVEK</sequence>
<keyword evidence="10" id="KW-1185">Reference proteome</keyword>
<keyword evidence="4" id="KW-0862">Zinc</keyword>
<dbReference type="Pfam" id="PF23299">
    <property type="entry name" value="DUF7081"/>
    <property type="match status" value="1"/>
</dbReference>
<protein>
    <recommendedName>
        <fullName evidence="11">Oberon PHD finger domain-containing protein</fullName>
    </recommendedName>
</protein>
<dbReference type="GO" id="GO:0005634">
    <property type="term" value="C:nucleus"/>
    <property type="evidence" value="ECO:0007669"/>
    <property type="project" value="UniProtKB-SubCell"/>
</dbReference>
<evidence type="ECO:0000259" key="7">
    <source>
        <dbReference type="Pfam" id="PF23299"/>
    </source>
</evidence>
<feature type="domain" description="Oberon-like PHD finger" evidence="6">
    <location>
        <begin position="164"/>
        <end position="297"/>
    </location>
</feature>
<evidence type="ECO:0000259" key="8">
    <source>
        <dbReference type="Pfam" id="PF24590"/>
    </source>
</evidence>
<name>A0A835JNW2_9ROSI</name>
<comment type="subcellular location">
    <subcellularLocation>
        <location evidence="1">Nucleus</location>
    </subcellularLocation>
</comment>
<accession>A0A835JNW2</accession>
<dbReference type="GO" id="GO:0008270">
    <property type="term" value="F:zinc ion binding"/>
    <property type="evidence" value="ECO:0007669"/>
    <property type="project" value="UniProtKB-KW"/>
</dbReference>
<dbReference type="InterPro" id="IPR032881">
    <property type="entry name" value="Oberon-like_PHD"/>
</dbReference>
<dbReference type="Proteomes" id="UP000657918">
    <property type="component" value="Unassembled WGS sequence"/>
</dbReference>
<feature type="domain" description="DUF7081" evidence="7">
    <location>
        <begin position="26"/>
        <end position="120"/>
    </location>
</feature>